<protein>
    <submittedName>
        <fullName evidence="2">Uncharacterized protein</fullName>
    </submittedName>
</protein>
<evidence type="ECO:0000313" key="1">
    <source>
        <dbReference type="EMBL" id="VFK58325.1"/>
    </source>
</evidence>
<reference evidence="2" key="1">
    <citation type="submission" date="2019-02" db="EMBL/GenBank/DDBJ databases">
        <authorList>
            <person name="Gruber-Vodicka R. H."/>
            <person name="Seah K. B. B."/>
        </authorList>
    </citation>
    <scope>NUCLEOTIDE SEQUENCE</scope>
    <source>
        <strain evidence="2">BECK_BY2</strain>
        <strain evidence="1">BECK_BY3</strain>
    </source>
</reference>
<proteinExistence type="predicted"/>
<dbReference type="EMBL" id="CAADFY010000141">
    <property type="protein sequence ID" value="VFK58325.1"/>
    <property type="molecule type" value="Genomic_DNA"/>
</dbReference>
<sequence>MVATIAPKGIMFKNPEEMVEERHRLNQVVYRRTKADACTPDGSQLFTRRLVRTESFTMEQAEKAFYAKLREYLLDGFELAKRQGN</sequence>
<name>A0A451AME6_9GAMM</name>
<organism evidence="2">
    <name type="scientific">Candidatus Kentrum sp. TUN</name>
    <dbReference type="NCBI Taxonomy" id="2126343"/>
    <lineage>
        <taxon>Bacteria</taxon>
        <taxon>Pseudomonadati</taxon>
        <taxon>Pseudomonadota</taxon>
        <taxon>Gammaproteobacteria</taxon>
        <taxon>Candidatus Kentrum</taxon>
    </lineage>
</organism>
<accession>A0A451AME6</accession>
<dbReference type="EMBL" id="CAADFV010000137">
    <property type="protein sequence ID" value="VFK67211.1"/>
    <property type="molecule type" value="Genomic_DNA"/>
</dbReference>
<dbReference type="AlphaFoldDB" id="A0A451AME6"/>
<gene>
    <name evidence="2" type="ORF">BECKTUN1418E_GA0071001_11373</name>
    <name evidence="1" type="ORF">BECKTUN1418F_GA0071002_11413</name>
</gene>
<evidence type="ECO:0000313" key="2">
    <source>
        <dbReference type="EMBL" id="VFK67211.1"/>
    </source>
</evidence>